<sequence length="777" mass="90277">MKKLFTVLFLMSISLSSVYAQISSLEQFQKTYSDYFLENREYIHLQLSKTQLIPGENIWFSAYVYDLRSNLPNKLTTNLQVALFNNLGEQIDIKTFYINKGFGQGYFNLKDFPAGNYHIKAFTNYMKNFKEDLAFIESFEILKNDNSKSEVEKNYDLQLLPEGGHLLAETKNHVGVKLINNIGKGEYFKNAILVDSKNNTITDFKSNQFGISHFSFTPKLNENYRVLIKSNSGKEIIKAIPKIKKTGVNLILNNNTPKSLFISFQTNKSSIENINQENFYFVVHQNGKYKIFEESFDNHKLIKNIELSKKDLFSGINILTVFDKKFTPIVERMFFNSYNLKRLDVNSKVSSNQIDSIEVKLNNDFDKEQNLSISIFPVNTESYQPNHTIISSFLLKPYLKSTIENGNYYFTKANENKKRFDLDLLLLTQGWSKYNWQNVFNHDSIIYHESQRGFKINGKVNKQNIKDQKVVIKSDKTSLFEVIKPNEEKEFALNDLYLVENTYIYAGLLKKEKLVSTPMYLNILPKKQKTYLTKEYINSYNKKKYNLSSQVVIDDFIESVNYLDTVILKSSNHRPVNTLSTHKNVTIIDEQLANSFGFIYQYIETRGYQAVTTEYGLQFYSLRGKHSLNSNPIPLVILDGVMVDDMEYLRFLRTSEVESVEIDKLGSEYGVRGSAGVIKINTKSIIESTQKYNDLFNLKVEHGFSENKEFYTPKYKLFFSEAFEKLGHIFWNPKVTLKNNQPYFFKIPNTLSQKIVLYIEGMSTDGYLISEKIELQP</sequence>
<evidence type="ECO:0000256" key="1">
    <source>
        <dbReference type="SAM" id="SignalP"/>
    </source>
</evidence>
<gene>
    <name evidence="2" type="ORF">SAMN04488096_107165</name>
</gene>
<dbReference type="OrthoDB" id="679547at2"/>
<dbReference type="EMBL" id="FQYY01000007">
    <property type="protein sequence ID" value="SHJ05585.1"/>
    <property type="molecule type" value="Genomic_DNA"/>
</dbReference>
<dbReference type="STRING" id="579105.SAMN04488096_107165"/>
<dbReference type="AlphaFoldDB" id="A0A1M6G6L2"/>
<dbReference type="InterPro" id="IPR037066">
    <property type="entry name" value="Plug_dom_sf"/>
</dbReference>
<accession>A0A1M6G6L2</accession>
<protein>
    <recommendedName>
        <fullName evidence="4">TonB-dependent Receptor Plug Domain</fullName>
    </recommendedName>
</protein>
<organism evidence="2 3">
    <name type="scientific">Mesonia phycicola</name>
    <dbReference type="NCBI Taxonomy" id="579105"/>
    <lineage>
        <taxon>Bacteria</taxon>
        <taxon>Pseudomonadati</taxon>
        <taxon>Bacteroidota</taxon>
        <taxon>Flavobacteriia</taxon>
        <taxon>Flavobacteriales</taxon>
        <taxon>Flavobacteriaceae</taxon>
        <taxon>Mesonia</taxon>
    </lineage>
</organism>
<reference evidence="2 3" key="1">
    <citation type="submission" date="2016-11" db="EMBL/GenBank/DDBJ databases">
        <authorList>
            <person name="Jaros S."/>
            <person name="Januszkiewicz K."/>
            <person name="Wedrychowicz H."/>
        </authorList>
    </citation>
    <scope>NUCLEOTIDE SEQUENCE [LARGE SCALE GENOMIC DNA]</scope>
    <source>
        <strain evidence="2 3">DSM 21425</strain>
    </source>
</reference>
<dbReference type="SUPFAM" id="SSF56935">
    <property type="entry name" value="Porins"/>
    <property type="match status" value="1"/>
</dbReference>
<feature type="signal peptide" evidence="1">
    <location>
        <begin position="1"/>
        <end position="20"/>
    </location>
</feature>
<keyword evidence="1" id="KW-0732">Signal</keyword>
<dbReference type="RefSeq" id="WP_073152210.1">
    <property type="nucleotide sequence ID" value="NZ_FQYY01000007.1"/>
</dbReference>
<keyword evidence="3" id="KW-1185">Reference proteome</keyword>
<name>A0A1M6G6L2_9FLAO</name>
<proteinExistence type="predicted"/>
<feature type="chain" id="PRO_5012274348" description="TonB-dependent Receptor Plug Domain" evidence="1">
    <location>
        <begin position="21"/>
        <end position="777"/>
    </location>
</feature>
<dbReference type="Gene3D" id="2.170.130.10">
    <property type="entry name" value="TonB-dependent receptor, plug domain"/>
    <property type="match status" value="1"/>
</dbReference>
<dbReference type="Proteomes" id="UP000184225">
    <property type="component" value="Unassembled WGS sequence"/>
</dbReference>
<evidence type="ECO:0000313" key="2">
    <source>
        <dbReference type="EMBL" id="SHJ05585.1"/>
    </source>
</evidence>
<evidence type="ECO:0008006" key="4">
    <source>
        <dbReference type="Google" id="ProtNLM"/>
    </source>
</evidence>
<evidence type="ECO:0000313" key="3">
    <source>
        <dbReference type="Proteomes" id="UP000184225"/>
    </source>
</evidence>